<keyword evidence="5" id="KW-1185">Reference proteome</keyword>
<dbReference type="InterPro" id="IPR011049">
    <property type="entry name" value="Serralysin-like_metalloprot_C"/>
</dbReference>
<dbReference type="AlphaFoldDB" id="A0A378PIW4"/>
<dbReference type="Proteomes" id="UP000076765">
    <property type="component" value="Chromosome"/>
</dbReference>
<dbReference type="KEGG" id="moi:MOVS_03295"/>
<keyword evidence="1" id="KW-0812">Transmembrane</keyword>
<dbReference type="Gene3D" id="2.150.10.10">
    <property type="entry name" value="Serralysin-like metalloprotease, C-terminal"/>
    <property type="match status" value="1"/>
</dbReference>
<sequence>MVCCVRNGTRQRQIKNQIYLQSALVATFVAVTTIASAAVIIGDGVNQGTGPTASGENAIAIGNDAAANTRNSVSIGNGAGQNFSDQGSAYYGTGRIVSGGQVATTPTESIATFNNIAIGTKAGNKSSGRNNVVMGNNAGT</sequence>
<proteinExistence type="predicted"/>
<evidence type="ECO:0000313" key="6">
    <source>
        <dbReference type="Proteomes" id="UP000255102"/>
    </source>
</evidence>
<evidence type="ECO:0000313" key="4">
    <source>
        <dbReference type="EMBL" id="STY86701.1"/>
    </source>
</evidence>
<protein>
    <recommendedName>
        <fullName evidence="2">Trimeric autotransporter adhesin YadA-like head domain-containing protein</fullName>
    </recommendedName>
</protein>
<dbReference type="GO" id="GO:0019867">
    <property type="term" value="C:outer membrane"/>
    <property type="evidence" value="ECO:0007669"/>
    <property type="project" value="InterPro"/>
</dbReference>
<keyword evidence="1" id="KW-1133">Transmembrane helix</keyword>
<dbReference type="EMBL" id="CP011158">
    <property type="protein sequence ID" value="ANB91171.1"/>
    <property type="molecule type" value="Genomic_DNA"/>
</dbReference>
<feature type="transmembrane region" description="Helical" evidence="1">
    <location>
        <begin position="18"/>
        <end position="41"/>
    </location>
</feature>
<accession>A0A378PIW4</accession>
<dbReference type="SUPFAM" id="SSF101967">
    <property type="entry name" value="Adhesin YadA, collagen-binding domain"/>
    <property type="match status" value="1"/>
</dbReference>
<evidence type="ECO:0000256" key="1">
    <source>
        <dbReference type="SAM" id="Phobius"/>
    </source>
</evidence>
<name>A0A378PIW4_9GAMM</name>
<reference evidence="3 5" key="1">
    <citation type="submission" date="2015-04" db="EMBL/GenBank/DDBJ databases">
        <authorList>
            <person name="Calcutt M.J."/>
            <person name="Foecking M.F."/>
        </authorList>
    </citation>
    <scope>NUCLEOTIDE SEQUENCE [LARGE SCALE GENOMIC DNA]</scope>
    <source>
        <strain evidence="3 5">199/55</strain>
    </source>
</reference>
<evidence type="ECO:0000259" key="2">
    <source>
        <dbReference type="Pfam" id="PF05658"/>
    </source>
</evidence>
<evidence type="ECO:0000313" key="5">
    <source>
        <dbReference type="Proteomes" id="UP000076765"/>
    </source>
</evidence>
<dbReference type="Proteomes" id="UP000255102">
    <property type="component" value="Unassembled WGS sequence"/>
</dbReference>
<gene>
    <name evidence="3" type="ORF">MOVS_03295</name>
    <name evidence="4" type="ORF">NCTC11227_00691</name>
</gene>
<evidence type="ECO:0000313" key="3">
    <source>
        <dbReference type="EMBL" id="ANB91171.1"/>
    </source>
</evidence>
<dbReference type="Pfam" id="PF05658">
    <property type="entry name" value="YadA_head"/>
    <property type="match status" value="1"/>
</dbReference>
<keyword evidence="1" id="KW-0472">Membrane</keyword>
<dbReference type="InterPro" id="IPR008640">
    <property type="entry name" value="Adhesin_Head_dom"/>
</dbReference>
<dbReference type="EMBL" id="UGPW01000001">
    <property type="protein sequence ID" value="STY86701.1"/>
    <property type="molecule type" value="Genomic_DNA"/>
</dbReference>
<feature type="domain" description="Trimeric autotransporter adhesin YadA-like head" evidence="2">
    <location>
        <begin position="53"/>
        <end position="79"/>
    </location>
</feature>
<organism evidence="4 6">
    <name type="scientific">Moraxella ovis</name>
    <dbReference type="NCBI Taxonomy" id="29433"/>
    <lineage>
        <taxon>Bacteria</taxon>
        <taxon>Pseudomonadati</taxon>
        <taxon>Pseudomonadota</taxon>
        <taxon>Gammaproteobacteria</taxon>
        <taxon>Moraxellales</taxon>
        <taxon>Moraxellaceae</taxon>
        <taxon>Moraxella</taxon>
    </lineage>
</organism>
<reference evidence="4 6" key="2">
    <citation type="submission" date="2018-06" db="EMBL/GenBank/DDBJ databases">
        <authorList>
            <consortium name="Pathogen Informatics"/>
            <person name="Doyle S."/>
        </authorList>
    </citation>
    <scope>NUCLEOTIDE SEQUENCE [LARGE SCALE GENOMIC DNA]</scope>
    <source>
        <strain evidence="4 6">NCTC11227</strain>
    </source>
</reference>